<evidence type="ECO:0000256" key="1">
    <source>
        <dbReference type="ARBA" id="ARBA00006242"/>
    </source>
</evidence>
<comment type="caution">
    <text evidence="2">The sequence shown here is derived from an EMBL/GenBank/DDBJ whole genome shotgun (WGS) entry which is preliminary data.</text>
</comment>
<gene>
    <name evidence="2" type="ORF">J437_LFUL004509</name>
</gene>
<dbReference type="HAMAP" id="MF_00291_B">
    <property type="entry name" value="Ribosomal_uS2_B"/>
    <property type="match status" value="1"/>
</dbReference>
<protein>
    <recommendedName>
        <fullName evidence="4">Ribosomal protein S2</fullName>
    </recommendedName>
</protein>
<evidence type="ECO:0008006" key="4">
    <source>
        <dbReference type="Google" id="ProtNLM"/>
    </source>
</evidence>
<dbReference type="InterPro" id="IPR001865">
    <property type="entry name" value="Ribosomal_uS2"/>
</dbReference>
<dbReference type="OrthoDB" id="2320368at2759"/>
<dbReference type="CDD" id="cd01425">
    <property type="entry name" value="RPS2"/>
    <property type="match status" value="1"/>
</dbReference>
<accession>A0A8K0K8Z6</accession>
<reference evidence="2" key="2">
    <citation type="submission" date="2017-10" db="EMBL/GenBank/DDBJ databases">
        <title>Ladona fulva Genome sequencing and assembly.</title>
        <authorList>
            <person name="Murali S."/>
            <person name="Richards S."/>
            <person name="Bandaranaike D."/>
            <person name="Bellair M."/>
            <person name="Blankenburg K."/>
            <person name="Chao H."/>
            <person name="Dinh H."/>
            <person name="Doddapaneni H."/>
            <person name="Dugan-Rocha S."/>
            <person name="Elkadiri S."/>
            <person name="Gnanaolivu R."/>
            <person name="Hernandez B."/>
            <person name="Skinner E."/>
            <person name="Javaid M."/>
            <person name="Lee S."/>
            <person name="Li M."/>
            <person name="Ming W."/>
            <person name="Munidasa M."/>
            <person name="Muniz J."/>
            <person name="Nguyen L."/>
            <person name="Hughes D."/>
            <person name="Osuji N."/>
            <person name="Pu L.-L."/>
            <person name="Puazo M."/>
            <person name="Qu C."/>
            <person name="Quiroz J."/>
            <person name="Raj R."/>
            <person name="Weissenberger G."/>
            <person name="Xin Y."/>
            <person name="Zou X."/>
            <person name="Han Y."/>
            <person name="Worley K."/>
            <person name="Muzny D."/>
            <person name="Gibbs R."/>
        </authorList>
    </citation>
    <scope>NUCLEOTIDE SEQUENCE</scope>
    <source>
        <strain evidence="2">Sampled in the wild</strain>
    </source>
</reference>
<dbReference type="InterPro" id="IPR023591">
    <property type="entry name" value="Ribosomal_uS2_flav_dom_sf"/>
</dbReference>
<evidence type="ECO:0000313" key="2">
    <source>
        <dbReference type="EMBL" id="KAG8230596.1"/>
    </source>
</evidence>
<dbReference type="SUPFAM" id="SSF52313">
    <property type="entry name" value="Ribosomal protein S2"/>
    <property type="match status" value="1"/>
</dbReference>
<proteinExistence type="inferred from homology"/>
<dbReference type="PRINTS" id="PR00395">
    <property type="entry name" value="RIBOSOMALS2"/>
</dbReference>
<dbReference type="Proteomes" id="UP000792457">
    <property type="component" value="Unassembled WGS sequence"/>
</dbReference>
<dbReference type="InterPro" id="IPR005706">
    <property type="entry name" value="Ribosomal_uS2_bac/mit/plastid"/>
</dbReference>
<dbReference type="GO" id="GO:0006412">
    <property type="term" value="P:translation"/>
    <property type="evidence" value="ECO:0007669"/>
    <property type="project" value="InterPro"/>
</dbReference>
<dbReference type="Gene3D" id="3.40.50.10490">
    <property type="entry name" value="Glucose-6-phosphate isomerase like protein, domain 1"/>
    <property type="match status" value="1"/>
</dbReference>
<organism evidence="2 3">
    <name type="scientific">Ladona fulva</name>
    <name type="common">Scarce chaser dragonfly</name>
    <name type="synonym">Libellula fulva</name>
    <dbReference type="NCBI Taxonomy" id="123851"/>
    <lineage>
        <taxon>Eukaryota</taxon>
        <taxon>Metazoa</taxon>
        <taxon>Ecdysozoa</taxon>
        <taxon>Arthropoda</taxon>
        <taxon>Hexapoda</taxon>
        <taxon>Insecta</taxon>
        <taxon>Pterygota</taxon>
        <taxon>Palaeoptera</taxon>
        <taxon>Odonata</taxon>
        <taxon>Epiprocta</taxon>
        <taxon>Anisoptera</taxon>
        <taxon>Libelluloidea</taxon>
        <taxon>Libellulidae</taxon>
        <taxon>Ladona</taxon>
    </lineage>
</organism>
<dbReference type="EMBL" id="KZ308498">
    <property type="protein sequence ID" value="KAG8230596.1"/>
    <property type="molecule type" value="Genomic_DNA"/>
</dbReference>
<comment type="similarity">
    <text evidence="1">Belongs to the universal ribosomal protein uS2 family.</text>
</comment>
<evidence type="ECO:0000313" key="3">
    <source>
        <dbReference type="Proteomes" id="UP000792457"/>
    </source>
</evidence>
<keyword evidence="3" id="KW-1185">Reference proteome</keyword>
<name>A0A8K0K8Z6_LADFU</name>
<dbReference type="GO" id="GO:0005763">
    <property type="term" value="C:mitochondrial small ribosomal subunit"/>
    <property type="evidence" value="ECO:0007669"/>
    <property type="project" value="TreeGrafter"/>
</dbReference>
<dbReference type="Pfam" id="PF00318">
    <property type="entry name" value="Ribosomal_S2"/>
    <property type="match status" value="2"/>
</dbReference>
<dbReference type="PANTHER" id="PTHR12534">
    <property type="entry name" value="30S RIBOSOMAL PROTEIN S2 PROKARYOTIC AND ORGANELLAR"/>
    <property type="match status" value="1"/>
</dbReference>
<dbReference type="AlphaFoldDB" id="A0A8K0K8Z6"/>
<sequence>MNANSAGDGYNVDSVDSFHSFVFAFEKSRVMCFPSMAVVQRSLLRSFGVLSRKYGLQTTFPDRLSYTTVSKPNIAVSQEERNDSKEVALKDYGFKVRDLFEAGVHWGHKIGSLDQRMAPYLFGERLGHCVFDLDITAEHLRVALQFAHAIAAAGGIILFGSGRDPRNAYAVESAALEAGEYAHVRAWRGGVFTNSTFQFGCTVRLPELIIMTNVKPSSPLQSRLEQHYMVRDAAKMGIPVIGVVDSDCNPNLITYPIPGDDDSPRAISLYLKLFVRAILEGKKLQKQNI</sequence>
<dbReference type="PANTHER" id="PTHR12534:SF0">
    <property type="entry name" value="SMALL RIBOSOMAL SUBUNIT PROTEIN US2M"/>
    <property type="match status" value="1"/>
</dbReference>
<reference evidence="2" key="1">
    <citation type="submission" date="2013-04" db="EMBL/GenBank/DDBJ databases">
        <authorList>
            <person name="Qu J."/>
            <person name="Murali S.C."/>
            <person name="Bandaranaike D."/>
            <person name="Bellair M."/>
            <person name="Blankenburg K."/>
            <person name="Chao H."/>
            <person name="Dinh H."/>
            <person name="Doddapaneni H."/>
            <person name="Downs B."/>
            <person name="Dugan-Rocha S."/>
            <person name="Elkadiri S."/>
            <person name="Gnanaolivu R.D."/>
            <person name="Hernandez B."/>
            <person name="Javaid M."/>
            <person name="Jayaseelan J.C."/>
            <person name="Lee S."/>
            <person name="Li M."/>
            <person name="Ming W."/>
            <person name="Munidasa M."/>
            <person name="Muniz J."/>
            <person name="Nguyen L."/>
            <person name="Ongeri F."/>
            <person name="Osuji N."/>
            <person name="Pu L.-L."/>
            <person name="Puazo M."/>
            <person name="Qu C."/>
            <person name="Quiroz J."/>
            <person name="Raj R."/>
            <person name="Weissenberger G."/>
            <person name="Xin Y."/>
            <person name="Zou X."/>
            <person name="Han Y."/>
            <person name="Richards S."/>
            <person name="Worley K."/>
            <person name="Muzny D."/>
            <person name="Gibbs R."/>
        </authorList>
    </citation>
    <scope>NUCLEOTIDE SEQUENCE</scope>
    <source>
        <strain evidence="2">Sampled in the wild</strain>
    </source>
</reference>
<dbReference type="GO" id="GO:0003735">
    <property type="term" value="F:structural constituent of ribosome"/>
    <property type="evidence" value="ECO:0007669"/>
    <property type="project" value="InterPro"/>
</dbReference>